<gene>
    <name evidence="2" type="ORF">SAMN04489724_1093</name>
</gene>
<dbReference type="AlphaFoldDB" id="A0A1I6YLS9"/>
<dbReference type="RefSeq" id="WP_091691636.1">
    <property type="nucleotide sequence ID" value="NZ_FPBF01000001.1"/>
</dbReference>
<evidence type="ECO:0000313" key="2">
    <source>
        <dbReference type="EMBL" id="SFT51449.1"/>
    </source>
</evidence>
<dbReference type="OrthoDB" id="836926at2"/>
<evidence type="ECO:0000256" key="1">
    <source>
        <dbReference type="SAM" id="SignalP"/>
    </source>
</evidence>
<dbReference type="STRING" id="305507.SAMN04489724_1093"/>
<reference evidence="3" key="1">
    <citation type="submission" date="2016-10" db="EMBL/GenBank/DDBJ databases">
        <authorList>
            <person name="Varghese N."/>
            <person name="Submissions S."/>
        </authorList>
    </citation>
    <scope>NUCLEOTIDE SEQUENCE [LARGE SCALE GENOMIC DNA]</scope>
    <source>
        <strain evidence="3">DSM 23445</strain>
    </source>
</reference>
<dbReference type="Proteomes" id="UP000199673">
    <property type="component" value="Unassembled WGS sequence"/>
</dbReference>
<keyword evidence="3" id="KW-1185">Reference proteome</keyword>
<protein>
    <submittedName>
        <fullName evidence="2">Uncharacterized protein</fullName>
    </submittedName>
</protein>
<keyword evidence="1" id="KW-0732">Signal</keyword>
<proteinExistence type="predicted"/>
<feature type="signal peptide" evidence="1">
    <location>
        <begin position="1"/>
        <end position="22"/>
    </location>
</feature>
<sequence>MKKSKKILWILLLALLPSLTHAQLESGFHYKIKNNYQILPWTSDHPLHLKYKKSIGFQDITLEIPLLEADYHLPKLLEGGELVSIQKVMSTSSSDTVILLKYRKEKYVTEQVAIKEYSRKQYSKWLWPSKLKANITPSEEKGEENILIVDFWGFEQKKKTEGAFQSTDTTSLDSTQGVVYIDPSFPINKNSYFFLEINRRKTLGDVKKYRSFPYATWEWGVTTIPLKFRNGGEFTAVQERPVDAPNDWQPETVERIVENETSVGINAGLYFGRKWGRNRFYDDKSRNHKSFSFEVAGFFGPTAVGITKNNSTEYQIIESTQLAASYG</sequence>
<feature type="chain" id="PRO_5011470959" evidence="1">
    <location>
        <begin position="23"/>
        <end position="327"/>
    </location>
</feature>
<name>A0A1I6YLS9_9BACT</name>
<organism evidence="2 3">
    <name type="scientific">Algoriphagus locisalis</name>
    <dbReference type="NCBI Taxonomy" id="305507"/>
    <lineage>
        <taxon>Bacteria</taxon>
        <taxon>Pseudomonadati</taxon>
        <taxon>Bacteroidota</taxon>
        <taxon>Cytophagia</taxon>
        <taxon>Cytophagales</taxon>
        <taxon>Cyclobacteriaceae</taxon>
        <taxon>Algoriphagus</taxon>
    </lineage>
</organism>
<dbReference type="EMBL" id="FPBF01000001">
    <property type="protein sequence ID" value="SFT51449.1"/>
    <property type="molecule type" value="Genomic_DNA"/>
</dbReference>
<accession>A0A1I6YLS9</accession>
<evidence type="ECO:0000313" key="3">
    <source>
        <dbReference type="Proteomes" id="UP000199673"/>
    </source>
</evidence>